<dbReference type="InterPro" id="IPR036388">
    <property type="entry name" value="WH-like_DNA-bd_sf"/>
</dbReference>
<dbReference type="PANTHER" id="PTHR30346:SF26">
    <property type="entry name" value="HYDROGEN PEROXIDE-INDUCIBLE GENES ACTIVATOR"/>
    <property type="match status" value="1"/>
</dbReference>
<dbReference type="Proteomes" id="UP000027647">
    <property type="component" value="Unassembled WGS sequence"/>
</dbReference>
<name>A0A074M8U7_ERYLO</name>
<evidence type="ECO:0000313" key="8">
    <source>
        <dbReference type="Proteomes" id="UP000027647"/>
    </source>
</evidence>
<dbReference type="FunFam" id="1.10.10.10:FF:000001">
    <property type="entry name" value="LysR family transcriptional regulator"/>
    <property type="match status" value="1"/>
</dbReference>
<proteinExistence type="inferred from homology"/>
<dbReference type="eggNOG" id="COG0583">
    <property type="taxonomic scope" value="Bacteria"/>
</dbReference>
<evidence type="ECO:0000256" key="1">
    <source>
        <dbReference type="ARBA" id="ARBA00009437"/>
    </source>
</evidence>
<dbReference type="PROSITE" id="PS50931">
    <property type="entry name" value="HTH_LYSR"/>
    <property type="match status" value="1"/>
</dbReference>
<dbReference type="InterPro" id="IPR000847">
    <property type="entry name" value="LysR_HTH_N"/>
</dbReference>
<dbReference type="InterPro" id="IPR005119">
    <property type="entry name" value="LysR_subst-bd"/>
</dbReference>
<dbReference type="GO" id="GO:0032993">
    <property type="term" value="C:protein-DNA complex"/>
    <property type="evidence" value="ECO:0007669"/>
    <property type="project" value="TreeGrafter"/>
</dbReference>
<comment type="similarity">
    <text evidence="1">Belongs to the LysR transcriptional regulatory family.</text>
</comment>
<dbReference type="Gene3D" id="3.40.190.10">
    <property type="entry name" value="Periplasmic binding protein-like II"/>
    <property type="match status" value="2"/>
</dbReference>
<dbReference type="GO" id="GO:0003677">
    <property type="term" value="F:DNA binding"/>
    <property type="evidence" value="ECO:0007669"/>
    <property type="project" value="UniProtKB-KW"/>
</dbReference>
<evidence type="ECO:0000259" key="6">
    <source>
        <dbReference type="PROSITE" id="PS50931"/>
    </source>
</evidence>
<accession>A0A074M8U7</accession>
<evidence type="ECO:0000256" key="3">
    <source>
        <dbReference type="ARBA" id="ARBA00023125"/>
    </source>
</evidence>
<keyword evidence="3" id="KW-0238">DNA-binding</keyword>
<keyword evidence="4" id="KW-0010">Activator</keyword>
<sequence>MNIRDLEYIAAVDRYRHFGRAADACHVSQPSLSAQVKKLEDRLGVELFARTNSGVHTTDAGTRIVSTARDVLRSAQRISDTAAEYHDPMAAPLRIGMIPTLAPFALPYLTSTISEVAQDLQVIIREQPTQVLWSELDERLVDVALMSNPETPAGYRFTPIFEEPLLLMVSKDHRLANSGAIKAHEIPVEEMLLLTKEHCLRDEAITLCKDKNIGIDVPDQLLAHNFLTLSHLLNLGVGCALVPTLARSILECANPAIRFVEIEDSSFARKIGFVSREGCPRQQILLRLCDYIRANLPENVTVLR</sequence>
<keyword evidence="8" id="KW-1185">Reference proteome</keyword>
<evidence type="ECO:0000256" key="4">
    <source>
        <dbReference type="ARBA" id="ARBA00023159"/>
    </source>
</evidence>
<dbReference type="STRING" id="1044.EH31_11875"/>
<organism evidence="7 8">
    <name type="scientific">Erythrobacter longus</name>
    <dbReference type="NCBI Taxonomy" id="1044"/>
    <lineage>
        <taxon>Bacteria</taxon>
        <taxon>Pseudomonadati</taxon>
        <taxon>Pseudomonadota</taxon>
        <taxon>Alphaproteobacteria</taxon>
        <taxon>Sphingomonadales</taxon>
        <taxon>Erythrobacteraceae</taxon>
        <taxon>Erythrobacter/Porphyrobacter group</taxon>
        <taxon>Erythrobacter</taxon>
    </lineage>
</organism>
<feature type="domain" description="HTH lysR-type" evidence="6">
    <location>
        <begin position="1"/>
        <end position="58"/>
    </location>
</feature>
<keyword evidence="2" id="KW-0805">Transcription regulation</keyword>
<dbReference type="RefSeq" id="WP_051699188.1">
    <property type="nucleotide sequence ID" value="NZ_JMIW01000004.1"/>
</dbReference>
<gene>
    <name evidence="7" type="ORF">EH31_11875</name>
</gene>
<dbReference type="Pfam" id="PF00126">
    <property type="entry name" value="HTH_1"/>
    <property type="match status" value="1"/>
</dbReference>
<reference evidence="7 8" key="1">
    <citation type="submission" date="2014-04" db="EMBL/GenBank/DDBJ databases">
        <title>A comprehensive comparison of genomes of Erythrobacter spp. strains.</title>
        <authorList>
            <person name="Zheng Q."/>
        </authorList>
    </citation>
    <scope>NUCLEOTIDE SEQUENCE [LARGE SCALE GENOMIC DNA]</scope>
    <source>
        <strain evidence="7 8">DSM 6997</strain>
    </source>
</reference>
<dbReference type="AlphaFoldDB" id="A0A074M8U7"/>
<dbReference type="EMBL" id="JMIW01000004">
    <property type="protein sequence ID" value="KEO89844.1"/>
    <property type="molecule type" value="Genomic_DNA"/>
</dbReference>
<evidence type="ECO:0000256" key="5">
    <source>
        <dbReference type="ARBA" id="ARBA00023163"/>
    </source>
</evidence>
<dbReference type="PANTHER" id="PTHR30346">
    <property type="entry name" value="TRANSCRIPTIONAL DUAL REGULATOR HCAR-RELATED"/>
    <property type="match status" value="1"/>
</dbReference>
<dbReference type="GO" id="GO:0003700">
    <property type="term" value="F:DNA-binding transcription factor activity"/>
    <property type="evidence" value="ECO:0007669"/>
    <property type="project" value="InterPro"/>
</dbReference>
<keyword evidence="5" id="KW-0804">Transcription</keyword>
<dbReference type="InterPro" id="IPR036390">
    <property type="entry name" value="WH_DNA-bd_sf"/>
</dbReference>
<comment type="caution">
    <text evidence="7">The sequence shown here is derived from an EMBL/GenBank/DDBJ whole genome shotgun (WGS) entry which is preliminary data.</text>
</comment>
<dbReference type="PRINTS" id="PR00039">
    <property type="entry name" value="HTHLYSR"/>
</dbReference>
<dbReference type="OrthoDB" id="9775392at2"/>
<dbReference type="SUPFAM" id="SSF53850">
    <property type="entry name" value="Periplasmic binding protein-like II"/>
    <property type="match status" value="1"/>
</dbReference>
<protein>
    <recommendedName>
        <fullName evidence="6">HTH lysR-type domain-containing protein</fullName>
    </recommendedName>
</protein>
<evidence type="ECO:0000313" key="7">
    <source>
        <dbReference type="EMBL" id="KEO89844.1"/>
    </source>
</evidence>
<evidence type="ECO:0000256" key="2">
    <source>
        <dbReference type="ARBA" id="ARBA00023015"/>
    </source>
</evidence>
<dbReference type="Pfam" id="PF03466">
    <property type="entry name" value="LysR_substrate"/>
    <property type="match status" value="1"/>
</dbReference>
<dbReference type="Gene3D" id="1.10.10.10">
    <property type="entry name" value="Winged helix-like DNA-binding domain superfamily/Winged helix DNA-binding domain"/>
    <property type="match status" value="1"/>
</dbReference>
<dbReference type="SUPFAM" id="SSF46785">
    <property type="entry name" value="Winged helix' DNA-binding domain"/>
    <property type="match status" value="1"/>
</dbReference>